<dbReference type="EC" id="3.4.24.11" evidence="2"/>
<reference evidence="2" key="2">
    <citation type="journal article" date="2014" name="ISME J.">
        <title>Microbial stratification in low pH oxic and suboxic macroscopic growths along an acid mine drainage.</title>
        <authorList>
            <person name="Mendez-Garcia C."/>
            <person name="Mesa V."/>
            <person name="Sprenger R.R."/>
            <person name="Richter M."/>
            <person name="Diez M.S."/>
            <person name="Solano J."/>
            <person name="Bargiela R."/>
            <person name="Golyshina O.V."/>
            <person name="Manteca A."/>
            <person name="Ramos J.L."/>
            <person name="Gallego J.R."/>
            <person name="Llorente I."/>
            <person name="Martins Dos Santos V.A."/>
            <person name="Jensen O.N."/>
            <person name="Pelaez A.I."/>
            <person name="Sanchez J."/>
            <person name="Ferrer M."/>
        </authorList>
    </citation>
    <scope>NUCLEOTIDE SEQUENCE</scope>
</reference>
<sequence>VTTRKASGADNKHTKTKVESLGFSTSNMDVKIDPLQDFYRYANGSWMEKNKIPEDKVSYGSFNQLYELNQFALNEILEKCAKSKTRSPVEGLCGDYYKSFMDTETIEKSATKTKLPLT</sequence>
<dbReference type="Gene3D" id="3.40.390.10">
    <property type="entry name" value="Collagenase (Catalytic Domain)"/>
    <property type="match status" value="1"/>
</dbReference>
<keyword evidence="2" id="KW-0378">Hydrolase</keyword>
<dbReference type="AlphaFoldDB" id="T1AB29"/>
<dbReference type="GO" id="GO:0016485">
    <property type="term" value="P:protein processing"/>
    <property type="evidence" value="ECO:0007669"/>
    <property type="project" value="TreeGrafter"/>
</dbReference>
<proteinExistence type="predicted"/>
<accession>T1AB29</accession>
<feature type="non-terminal residue" evidence="2">
    <location>
        <position position="1"/>
    </location>
</feature>
<dbReference type="InterPro" id="IPR042089">
    <property type="entry name" value="Peptidase_M13_dom_2"/>
</dbReference>
<evidence type="ECO:0000313" key="2">
    <source>
        <dbReference type="EMBL" id="EQD54237.1"/>
    </source>
</evidence>
<reference evidence="2" key="1">
    <citation type="submission" date="2013-08" db="EMBL/GenBank/DDBJ databases">
        <authorList>
            <person name="Mendez C."/>
            <person name="Richter M."/>
            <person name="Ferrer M."/>
            <person name="Sanchez J."/>
        </authorList>
    </citation>
    <scope>NUCLEOTIDE SEQUENCE</scope>
</reference>
<organism evidence="2">
    <name type="scientific">mine drainage metagenome</name>
    <dbReference type="NCBI Taxonomy" id="410659"/>
    <lineage>
        <taxon>unclassified sequences</taxon>
        <taxon>metagenomes</taxon>
        <taxon>ecological metagenomes</taxon>
    </lineage>
</organism>
<evidence type="ECO:0000259" key="1">
    <source>
        <dbReference type="Pfam" id="PF05649"/>
    </source>
</evidence>
<dbReference type="EMBL" id="AUZZ01004264">
    <property type="protein sequence ID" value="EQD54237.1"/>
    <property type="molecule type" value="Genomic_DNA"/>
</dbReference>
<comment type="caution">
    <text evidence="2">The sequence shown here is derived from an EMBL/GenBank/DDBJ whole genome shotgun (WGS) entry which is preliminary data.</text>
</comment>
<name>T1AB29_9ZZZZ</name>
<gene>
    <name evidence="2" type="ORF">B2A_06072</name>
</gene>
<protein>
    <submittedName>
        <fullName evidence="2">Peptidase M13 domain protein</fullName>
        <ecNumber evidence="2">3.4.24.11</ecNumber>
    </submittedName>
</protein>
<dbReference type="SUPFAM" id="SSF55486">
    <property type="entry name" value="Metalloproteases ('zincins'), catalytic domain"/>
    <property type="match status" value="1"/>
</dbReference>
<dbReference type="PANTHER" id="PTHR11733">
    <property type="entry name" value="ZINC METALLOPROTEASE FAMILY M13 NEPRILYSIN-RELATED"/>
    <property type="match status" value="1"/>
</dbReference>
<dbReference type="InterPro" id="IPR008753">
    <property type="entry name" value="Peptidase_M13_N"/>
</dbReference>
<dbReference type="PANTHER" id="PTHR11733:SF167">
    <property type="entry name" value="FI17812P1-RELATED"/>
    <property type="match status" value="1"/>
</dbReference>
<dbReference type="GO" id="GO:0004222">
    <property type="term" value="F:metalloendopeptidase activity"/>
    <property type="evidence" value="ECO:0007669"/>
    <property type="project" value="UniProtKB-EC"/>
</dbReference>
<dbReference type="Gene3D" id="1.10.1380.10">
    <property type="entry name" value="Neutral endopeptidase , domain2"/>
    <property type="match status" value="1"/>
</dbReference>
<dbReference type="InterPro" id="IPR000718">
    <property type="entry name" value="Peptidase_M13"/>
</dbReference>
<feature type="domain" description="Peptidase M13 N-terminal" evidence="1">
    <location>
        <begin position="34"/>
        <end position="112"/>
    </location>
</feature>
<dbReference type="GO" id="GO:0005886">
    <property type="term" value="C:plasma membrane"/>
    <property type="evidence" value="ECO:0007669"/>
    <property type="project" value="TreeGrafter"/>
</dbReference>
<dbReference type="InterPro" id="IPR024079">
    <property type="entry name" value="MetalloPept_cat_dom_sf"/>
</dbReference>
<dbReference type="Pfam" id="PF05649">
    <property type="entry name" value="Peptidase_M13_N"/>
    <property type="match status" value="1"/>
</dbReference>
<dbReference type="PROSITE" id="PS51885">
    <property type="entry name" value="NEPRILYSIN"/>
    <property type="match status" value="1"/>
</dbReference>